<keyword evidence="2" id="KW-0732">Signal</keyword>
<evidence type="ECO:0000256" key="1">
    <source>
        <dbReference type="SAM" id="MobiDB-lite"/>
    </source>
</evidence>
<feature type="signal peptide" evidence="2">
    <location>
        <begin position="1"/>
        <end position="19"/>
    </location>
</feature>
<dbReference type="OrthoDB" id="4369634at2759"/>
<evidence type="ECO:0000256" key="2">
    <source>
        <dbReference type="SAM" id="SignalP"/>
    </source>
</evidence>
<evidence type="ECO:0000313" key="3">
    <source>
        <dbReference type="EMBL" id="OKP00964.1"/>
    </source>
</evidence>
<reference evidence="3 4" key="1">
    <citation type="submission" date="2016-10" db="EMBL/GenBank/DDBJ databases">
        <title>Genome sequence of the ascomycete fungus Penicillium subrubescens.</title>
        <authorList>
            <person name="De Vries R.P."/>
            <person name="Peng M."/>
            <person name="Dilokpimol A."/>
            <person name="Hilden K."/>
            <person name="Makela M.R."/>
            <person name="Grigoriev I."/>
            <person name="Riley R."/>
            <person name="Granchi Z."/>
        </authorList>
    </citation>
    <scope>NUCLEOTIDE SEQUENCE [LARGE SCALE GENOMIC DNA]</scope>
    <source>
        <strain evidence="3 4">CBS 132785</strain>
    </source>
</reference>
<gene>
    <name evidence="3" type="ORF">PENSUB_7545</name>
</gene>
<organism evidence="3 4">
    <name type="scientific">Penicillium subrubescens</name>
    <dbReference type="NCBI Taxonomy" id="1316194"/>
    <lineage>
        <taxon>Eukaryota</taxon>
        <taxon>Fungi</taxon>
        <taxon>Dikarya</taxon>
        <taxon>Ascomycota</taxon>
        <taxon>Pezizomycotina</taxon>
        <taxon>Eurotiomycetes</taxon>
        <taxon>Eurotiomycetidae</taxon>
        <taxon>Eurotiales</taxon>
        <taxon>Aspergillaceae</taxon>
        <taxon>Penicillium</taxon>
    </lineage>
</organism>
<sequence length="291" mass="33538">MCVIKWLLIMAMRTGQTHGTTIEEVLNDTSRRNNLTVQWKHPKRPVLCYWTGRRTTTLPDEPVPAQITRYWLKTMAEAAGVIGRVTTHAIRRDALRDVAMLPADKLNVTNRAIVASVAGRNSRLFLKFLKGVTDRYAEEIEALFFNLRAEADREDKRAPIFLPYLIPQKKRFKTSSINQYMEANEMDLNDTNQRQRAKRRLKQIRDEELSLESSRHRKASKEENNDAAEDYEPSSSAESDVDYGDAAFDEGEDINADTGHDEITDAEIDSIQNLIYVDRSQYKKSIRRKTK</sequence>
<dbReference type="AlphaFoldDB" id="A0A1Q5TL56"/>
<feature type="chain" id="PRO_5013044399" description="Tyr recombinase domain-containing protein" evidence="2">
    <location>
        <begin position="20"/>
        <end position="291"/>
    </location>
</feature>
<protein>
    <recommendedName>
        <fullName evidence="5">Tyr recombinase domain-containing protein</fullName>
    </recommendedName>
</protein>
<evidence type="ECO:0000313" key="4">
    <source>
        <dbReference type="Proteomes" id="UP000186955"/>
    </source>
</evidence>
<proteinExistence type="predicted"/>
<dbReference type="STRING" id="1316194.A0A1Q5TL56"/>
<accession>A0A1Q5TL56</accession>
<evidence type="ECO:0008006" key="5">
    <source>
        <dbReference type="Google" id="ProtNLM"/>
    </source>
</evidence>
<dbReference type="Proteomes" id="UP000186955">
    <property type="component" value="Unassembled WGS sequence"/>
</dbReference>
<comment type="caution">
    <text evidence="3">The sequence shown here is derived from an EMBL/GenBank/DDBJ whole genome shotgun (WGS) entry which is preliminary data.</text>
</comment>
<feature type="compositionally biased region" description="Acidic residues" evidence="1">
    <location>
        <begin position="239"/>
        <end position="255"/>
    </location>
</feature>
<dbReference type="EMBL" id="MNBE01000642">
    <property type="protein sequence ID" value="OKP00964.1"/>
    <property type="molecule type" value="Genomic_DNA"/>
</dbReference>
<feature type="region of interest" description="Disordered" evidence="1">
    <location>
        <begin position="205"/>
        <end position="261"/>
    </location>
</feature>
<name>A0A1Q5TL56_9EURO</name>
<keyword evidence="4" id="KW-1185">Reference proteome</keyword>